<evidence type="ECO:0000256" key="1">
    <source>
        <dbReference type="SAM" id="MobiDB-lite"/>
    </source>
</evidence>
<dbReference type="InterPro" id="IPR012332">
    <property type="entry name" value="Autotransporter_pectin_lyase_C"/>
</dbReference>
<feature type="domain" description="Pertactin central region" evidence="2">
    <location>
        <begin position="106"/>
        <end position="217"/>
    </location>
</feature>
<feature type="region of interest" description="Disordered" evidence="1">
    <location>
        <begin position="2906"/>
        <end position="2934"/>
    </location>
</feature>
<dbReference type="EMBL" id="CP022932">
    <property type="protein sequence ID" value="ASV33162.1"/>
    <property type="molecule type" value="Genomic_DNA"/>
</dbReference>
<dbReference type="PANTHER" id="PTHR12338:SF5">
    <property type="entry name" value="ANTIGEN 43-RELATED"/>
    <property type="match status" value="1"/>
</dbReference>
<accession>A0AAC9YFB6</accession>
<feature type="compositionally biased region" description="Low complexity" evidence="1">
    <location>
        <begin position="1280"/>
        <end position="1293"/>
    </location>
</feature>
<feature type="domain" description="Pertactin central region" evidence="2">
    <location>
        <begin position="1117"/>
        <end position="1228"/>
    </location>
</feature>
<dbReference type="SMART" id="SM00710">
    <property type="entry name" value="PbH1"/>
    <property type="match status" value="16"/>
</dbReference>
<dbReference type="InterPro" id="IPR006626">
    <property type="entry name" value="PbH1"/>
</dbReference>
<dbReference type="PANTHER" id="PTHR12338">
    <property type="entry name" value="AUTOTRANSPORTER"/>
    <property type="match status" value="1"/>
</dbReference>
<proteinExistence type="predicted"/>
<dbReference type="InterPro" id="IPR006315">
    <property type="entry name" value="OM_autotransptr_brl_dom"/>
</dbReference>
<name>A0AAC9YFB6_9ENTR</name>
<gene>
    <name evidence="3" type="ORF">CJJ18_02635</name>
</gene>
<evidence type="ECO:0000313" key="4">
    <source>
        <dbReference type="Proteomes" id="UP000792865"/>
    </source>
</evidence>
<dbReference type="Pfam" id="PF03212">
    <property type="entry name" value="Pertactin"/>
    <property type="match status" value="4"/>
</dbReference>
<protein>
    <recommendedName>
        <fullName evidence="2">Pertactin central region domain-containing protein</fullName>
    </recommendedName>
</protein>
<dbReference type="SUPFAM" id="SSF51126">
    <property type="entry name" value="Pectin lyase-like"/>
    <property type="match status" value="5"/>
</dbReference>
<reference evidence="3" key="1">
    <citation type="submission" date="2017-08" db="EMBL/GenBank/DDBJ databases">
        <title>Genome sequence of Candidatus Hamiltonella defensa from Acyrthosiphon pisum strain MI47.</title>
        <authorList>
            <person name="Patel V.A."/>
            <person name="Chevignon G."/>
            <person name="Russell J.A."/>
            <person name="Oliver K.M."/>
        </authorList>
    </citation>
    <scope>NUCLEOTIDE SEQUENCE</scope>
    <source>
        <strain evidence="3">MI47</strain>
    </source>
</reference>
<dbReference type="Proteomes" id="UP000792865">
    <property type="component" value="Chromosome"/>
</dbReference>
<feature type="compositionally biased region" description="Polar residues" evidence="1">
    <location>
        <begin position="1306"/>
        <end position="1340"/>
    </location>
</feature>
<evidence type="ECO:0000313" key="3">
    <source>
        <dbReference type="EMBL" id="ASV33162.1"/>
    </source>
</evidence>
<sequence>MSEGGTMDLVLNDVSVSPPGSGYLLNVLNSDSGYPGEVNLSVFNPIEKKDPTKTMRGNIVAAEGSKANVTLNNSHLIGWAKATSMSIDPTSQWSVTGPSTVKQLKNEGKIEFQAPSATSSHAMGTPVYKTLSLGSLSGTGMFWMNTDIAGHQGDFLNVTGKAEGKFGVKVTDSGKSPTADDSLKIIQTGGGDAKFTLANEGGVVDVGTYQYHLVPDDSNQVPDDSQRVLDDRKRGWSLVSHQSQIKTATKGTELNLPTPVTASSSETGADKIVTEGMNQLPQPDAPPASTSAPPPLMPPTVDKVTEGTFASAQKTLFDDGKSHILRDNLYLKGIEVKNSTTVENLENHQGVLLVSSSGDSKSAVKVSEGSTVTLKGAENKSTTLTTRGTESHGVHASGKGTQVTANKIGITTNDDRSQGIKTDEGATVNIQNSTITGNGENAYGLLAEGENTNLLGNHLKINIHGEEGIGVAGRKAQKVNIEDSAITGTRDDFLGLVAEHTDLEGKNLEIKVKGKNSKGVTTLDSKVNIQGSTISSDGANFVGLVASEGQSKMSVNKTTITANGQDSKGVKVEKGAEIDIQESTITGHGKNFYGLLASEDQSKLRVNKTKITTTGEDSKGIKAEKGAKVDLQDSTITGQGKNFYALLASANQSKLEVNKTTITANGQNSRGFQVLAGAEGMIEDSTITNTGDNSYGFWADKARLTGKKVTIEVKEGQKGRGVIARDHAHVTLSNDSKITGTGKDFLGLWAYGNQTNFEANNLTIDIKGKNGGGVSAAGGAQVSLKDSRMTGDADAFVGFVASDDQSKLTVNNTTITANGQNSRGLKAVNGAEVTVKDSMMTSTGDNSYGLWASGDKTHLEGNNLTLELKEGQRGRGVTARNNAHVILNDSKIIGTGPDFFGLSAYGEHAILTVNNLTMNAKGKNSKTVEVDKDAQVNIQNGSVITTEGAFSPAIQLTQKGRLNVSDSAIKTLGKNSATFYVAPGNSEQKSVAEMTGGSLEASGDLILSQGGTMDVVLNQVSVSSPGSGYLLNVLNSNSGQTGEVNLVLNDIKEPGVELEKKQTLRGNISAAEGSKANVTLNRSELIGWANNATHVSIDPASTWLVTGPSMLKDLHHEGKIQFQSPSATSLNSIGIPGYKSLSLENLSGTGMFWMNTDIAGHQGDFLNVRRKAEGEFGVMVKDSGQSPRADDSLKIIQTGGGDAKFTLANEGGVVDVGTYQYYLVPDDSQQVPDDRNRVLDDRQRGWSLVSHQPQPAEKSQPESEPRSQNPVIPPSIQTVSAETPESGEAAPPESEFRSQIPVIPPSIQTVAAGTSGSVEKTVTSEVIHPSQPSEKSQPGSGSYHIPPVNRPVTETVLASRPISAVTVLPQETEHPVQPGIIASKVSESQPGIALNPSTVSVTEKADTSDVANPQTNLVAQSASNPNESFAVHSPSPSPTVNAVTQSSAFFSTIKRIFDDGESHTLTENGFYKKGIEVKNKTSVNRQGALSVTSSTANSPAVKVIEGSTVTLKGAQGKLITVATGGAQSPGLYASDTGTEITANTIELTTKGKLSEGVKSKDGAKISINHSTVTTTGEKAYGLSAVGDKTLLKGNNLKINVKGKDGRGVSAKNGANVTVDDSQITGEGISFRGLLASDQKSNLTGNNLTIVLKGEDAIGVKAQKGANVNIDDSIITAEGESLRSFFVSQEKSNLTGNDININAQDTIGVLALSGASATINNSTITGDGQYSVGLLASGEKSQLSGNKMNIEVNAQDSAGVIAYRGARVNINNGSKITTHGGSSHAAMLSEKSTLNISNSDIKTTGTDSAILYGFTPDNAGNKSFAQITGGSLDARGDVIVSKGGIMDVVLNKVSISPPGSGYVLQALDNSEINLTVNQTKLPGSILALNGSKTDIRLNESELVGGVTNATSLSIDPKSSWSVTRNSVLGDLNHEGKIAFKYQDDTPFYRITAKTLSGSGLFWMNTDIAGQRGDFLNVTGKAKGNFWVMVADSGQSPKADDSLKIIETGGGDAKFTLANRGGVVDVGTYQYYLVLDDSSQVPDDTNRVLDDRERVWSLVSHQPQPSVKPQPESEINPKTRVTPSISPEVGAEIPASGEMVTSGSGSHRQAPVDAPVTETVVASRRMPGATVVPKTEQQPQPGIVAPAQINHVAQSALKPNASFGVHSPSPLPTVNTVTESEPIFSTTTLSTITIQGQKNHTFKKKSYHQGIEIKGQSTVGNTGDLSISTSHKNHPAVKVSEGSIVTLKGNDDKLLTLTTIGADSPGLLATDTDTEIIANKIDITTQGENSEGVKIVNDARVIINDSNITENGENAYGIWAEGEKTHLMANNVEIELNAQNATGIKAVNGGMVHIVESSVTANDDNSDGLITEGDKTNLRANDLEIEINGHNSTGVKALQGGAGIIENSSIIGHGNAFVGLSAAHEKTHLTGKNLNIEVQNGPKGTGVAAANGASIDVENGTIIGTGKDFIGLLAADQKTNLEVNQMSIQANAEDSQGVIAENGAKVTVENSSIIGNWENFDGLRSRGENANLTANNTKIELHRENSRGVNIENGAKVDIKNGSQIITRGASSPAIQLAQKGRLNVSDSAIKTLGKNSATFYVAPGSSDQKSVVEMTGGSLEASGDLISSQGGTMDVVLNKVSVSSPGSGYLLNVLNSDSGHSGEVNLSVLNPIGERDPAKTLRGNILTAEGSKANVSLKGSTLIGWAQATHFSLDPASTWSVTTGVSRLKELNNEGRVEFQPPSATSLHPMGAPVYTTLSLGSLSGTGMFWMNTDIAGHQGDFLNVTGKAKGDFGVMVADSGNSPTAEDSLKIIQTGGGDARFTLANEGGVVDVGTYQYYLVPDDRIGVPDDRNRVLDDRERGWSLVSHQPQIKTAIQKGAEPTPETRVTSSIPTEVAVVTPVSGKAVTKEPTDLTGPLSFSGSPTQAERMPESDRAPSVTLSSIETGAAVTPVSVATIDTPEVTQSPGLPIPQSVFLSSTAYNVDKIEPVLSKETIDGKENYILEEDYREGIEVKGQSTVTNSTLKNKKMLSVSSSHAKSPAVKASEGSTVTLNGNQDKLVTVRTSGNQSPGIQASGISTNITADKINIMTEGKSSEGVKADAGGKVIINNSIITGEGENFNKGLLASGAQSNLKGNNLAITINGDHGEGVIAEQGAEVTLEDSTINIEKDSVLNNGMTASGQNTHLKGNKLTMNVNGINGRGVNVMHGANVNIEDSRLTGKGTNFQGLNVDGYGTNLTANKINIEVDVGLDVANKIGAGVLATRAGKIDIKNSTITGKGTSFSVLRAEEDNAHLKGNNLTISVAGKIGTGITAKNGGTAVINDSTITSTEEDFVGLVAQNNSNVTGKNITIDASAKNGSGVTALINSHVNIKDTTIIGKGENFLGLASVGENANMTAERMEIELDGQNVTGVTAVNGAKVIINHSNITESGENAYGVLAAGDKSTLKADHLDIEANGGGSTGVKVINGAQVMIKDSSVTENGENAYGLSAEGAPSTLTVDNVEIEVNGQGGTGVKTVNGAKVSIENSVITGTEQDFLGILAHGDQSNLTAKKMTIEIKDKDSKAVVAEKGATVNIEDSRLVSEGDTFVGLVAYQDKSKLTGKKVNIEIKNGQKGKAVVADKGAQTSIENSTIISTGKDFLGLSASAEKSNLKAKKITMQVNGEQSKGAMAESGASLIIDDSTMIGNSTDFYGLWARGKNTNLTANNTNIALNGEDAKGITVQNEATVNINGSTMTTHQELSDVVRLGQKGTFKARDSHLKANGEGSAILYVEDPDNTKQKSVAEITRGSLESSKGSLIVSKGGTMDVVLNSVDISSPEMDMPLRPFMEEK</sequence>
<feature type="region of interest" description="Disordered" evidence="1">
    <location>
        <begin position="1246"/>
        <end position="1349"/>
    </location>
</feature>
<dbReference type="InterPro" id="IPR011050">
    <property type="entry name" value="Pectin_lyase_fold/virulence"/>
</dbReference>
<feature type="domain" description="Pertactin central region" evidence="2">
    <location>
        <begin position="2732"/>
        <end position="2842"/>
    </location>
</feature>
<evidence type="ECO:0000259" key="2">
    <source>
        <dbReference type="Pfam" id="PF03212"/>
    </source>
</evidence>
<dbReference type="GO" id="GO:0019867">
    <property type="term" value="C:outer membrane"/>
    <property type="evidence" value="ECO:0007669"/>
    <property type="project" value="InterPro"/>
</dbReference>
<dbReference type="NCBIfam" id="TIGR01414">
    <property type="entry name" value="autotrans_barl"/>
    <property type="match status" value="4"/>
</dbReference>
<organism evidence="3 4">
    <name type="scientific">Candidatus Williamhamiltonella defendens</name>
    <dbReference type="NCBI Taxonomy" id="138072"/>
    <lineage>
        <taxon>Bacteria</taxon>
        <taxon>Pseudomonadati</taxon>
        <taxon>Pseudomonadota</taxon>
        <taxon>Gammaproteobacteria</taxon>
        <taxon>Enterobacterales</taxon>
        <taxon>Enterobacteriaceae</taxon>
        <taxon>aphid secondary symbionts</taxon>
        <taxon>Candidatus Williamhamiltonella</taxon>
    </lineage>
</organism>
<dbReference type="InterPro" id="IPR004899">
    <property type="entry name" value="Pertactin_central"/>
</dbReference>
<feature type="region of interest" description="Disordered" evidence="1">
    <location>
        <begin position="2057"/>
        <end position="2083"/>
    </location>
</feature>
<dbReference type="InterPro" id="IPR050909">
    <property type="entry name" value="Bact_Autotransporter_VF"/>
</dbReference>
<dbReference type="CDD" id="cd01343">
    <property type="entry name" value="PL1_Passenger_AT"/>
    <property type="match status" value="3"/>
</dbReference>
<feature type="compositionally biased region" description="Polar residues" evidence="1">
    <location>
        <begin position="1266"/>
        <end position="1279"/>
    </location>
</feature>
<feature type="domain" description="Pertactin central region" evidence="2">
    <location>
        <begin position="1934"/>
        <end position="2034"/>
    </location>
</feature>
<dbReference type="Gene3D" id="2.160.20.20">
    <property type="match status" value="8"/>
</dbReference>